<dbReference type="AlphaFoldDB" id="A0AAE8MVY4"/>
<dbReference type="EMBL" id="ONZQ02000005">
    <property type="protein sequence ID" value="SPO01691.1"/>
    <property type="molecule type" value="Genomic_DNA"/>
</dbReference>
<sequence>MPVTVQTYNFEAKTWSPPKQGPFTSDNSEILRCADITEYNKCKEVLQCTTSKTPSPTPIVASPNGFLGGIIDAWKRHHDLVLRPEDFRFVIVSQLSFYINANSEALRSYFVTHKGKKELAVEQDGTTQSVEYSLFANMMTGKIKENTVAAVLFMGAMQQYFEYFFDCTSCGIPIITLLGGKLDWVKIQDRLPKLLLWGEQAAEMDGVTLDGVGYPRLYIDSYLIPAVSSVPVTVREFDEMGNIRKIIKTRMMAGICGFEPCELPHPHLPPVPTPSISNWITRVTGSGLRHRLGGLLKANRTEKAGSNGVKLVSFWWIYEVPSPEEDGK</sequence>
<protein>
    <submittedName>
        <fullName evidence="1">Uncharacterized protein</fullName>
    </submittedName>
</protein>
<gene>
    <name evidence="1" type="ORF">DNG_04364</name>
</gene>
<organism evidence="1 2">
    <name type="scientific">Cephalotrichum gorgonifer</name>
    <dbReference type="NCBI Taxonomy" id="2041049"/>
    <lineage>
        <taxon>Eukaryota</taxon>
        <taxon>Fungi</taxon>
        <taxon>Dikarya</taxon>
        <taxon>Ascomycota</taxon>
        <taxon>Pezizomycotina</taxon>
        <taxon>Sordariomycetes</taxon>
        <taxon>Hypocreomycetidae</taxon>
        <taxon>Microascales</taxon>
        <taxon>Microascaceae</taxon>
        <taxon>Cephalotrichum</taxon>
    </lineage>
</organism>
<dbReference type="PANTHER" id="PTHR31252:SF11">
    <property type="entry name" value="DUF4419 DOMAIN-CONTAINING PROTEIN"/>
    <property type="match status" value="1"/>
</dbReference>
<dbReference type="PANTHER" id="PTHR31252">
    <property type="entry name" value="DUF4419 DOMAIN-CONTAINING PROTEIN"/>
    <property type="match status" value="1"/>
</dbReference>
<evidence type="ECO:0000313" key="2">
    <source>
        <dbReference type="Proteomes" id="UP001187682"/>
    </source>
</evidence>
<dbReference type="InterPro" id="IPR025533">
    <property type="entry name" value="DUF4419"/>
</dbReference>
<accession>A0AAE8MVY4</accession>
<dbReference type="Proteomes" id="UP001187682">
    <property type="component" value="Unassembled WGS sequence"/>
</dbReference>
<proteinExistence type="predicted"/>
<reference evidence="1" key="1">
    <citation type="submission" date="2018-03" db="EMBL/GenBank/DDBJ databases">
        <authorList>
            <person name="Guldener U."/>
        </authorList>
    </citation>
    <scope>NUCLEOTIDE SEQUENCE</scope>
</reference>
<dbReference type="Pfam" id="PF14388">
    <property type="entry name" value="DUF4419"/>
    <property type="match status" value="1"/>
</dbReference>
<comment type="caution">
    <text evidence="1">The sequence shown here is derived from an EMBL/GenBank/DDBJ whole genome shotgun (WGS) entry which is preliminary data.</text>
</comment>
<name>A0AAE8MVY4_9PEZI</name>
<keyword evidence="2" id="KW-1185">Reference proteome</keyword>
<evidence type="ECO:0000313" key="1">
    <source>
        <dbReference type="EMBL" id="SPO01691.1"/>
    </source>
</evidence>